<dbReference type="EMBL" id="SKBQ01000064">
    <property type="protein sequence ID" value="TPX09649.1"/>
    <property type="molecule type" value="Genomic_DNA"/>
</dbReference>
<feature type="compositionally biased region" description="Basic and acidic residues" evidence="1">
    <location>
        <begin position="930"/>
        <end position="943"/>
    </location>
</feature>
<dbReference type="RefSeq" id="XP_030991360.1">
    <property type="nucleotide sequence ID" value="XM_031144052.1"/>
</dbReference>
<dbReference type="InterPro" id="IPR011564">
    <property type="entry name" value="Telomer_end-bd_POT1/Cdc13"/>
</dbReference>
<feature type="compositionally biased region" description="Low complexity" evidence="1">
    <location>
        <begin position="906"/>
        <end position="925"/>
    </location>
</feature>
<feature type="compositionally biased region" description="Acidic residues" evidence="1">
    <location>
        <begin position="745"/>
        <end position="780"/>
    </location>
</feature>
<reference evidence="3 4" key="1">
    <citation type="submission" date="2019-06" db="EMBL/GenBank/DDBJ databases">
        <title>Draft genome sequence of the filamentous fungus Phialemoniopsis curvata isolated from diesel fuel.</title>
        <authorList>
            <person name="Varaljay V.A."/>
            <person name="Lyon W.J."/>
            <person name="Crouch A.L."/>
            <person name="Drake C.E."/>
            <person name="Hollomon J.M."/>
            <person name="Nadeau L.J."/>
            <person name="Nunn H.S."/>
            <person name="Stevenson B.S."/>
            <person name="Bojanowski C.L."/>
            <person name="Crookes-Goodson W.J."/>
        </authorList>
    </citation>
    <scope>NUCLEOTIDE SEQUENCE [LARGE SCALE GENOMIC DNA]</scope>
    <source>
        <strain evidence="3 4">D216</strain>
    </source>
</reference>
<dbReference type="GO" id="GO:0000723">
    <property type="term" value="P:telomere maintenance"/>
    <property type="evidence" value="ECO:0007669"/>
    <property type="project" value="InterPro"/>
</dbReference>
<protein>
    <recommendedName>
        <fullName evidence="2">Telomeric single stranded DNA binding POT1/Cdc13 domain-containing protein</fullName>
    </recommendedName>
</protein>
<feature type="region of interest" description="Disordered" evidence="1">
    <location>
        <begin position="236"/>
        <end position="276"/>
    </location>
</feature>
<dbReference type="CDD" id="cd04497">
    <property type="entry name" value="hPOT1_OB1_like"/>
    <property type="match status" value="1"/>
</dbReference>
<dbReference type="InParanoid" id="A0A507AXD5"/>
<evidence type="ECO:0000313" key="3">
    <source>
        <dbReference type="EMBL" id="TPX09649.1"/>
    </source>
</evidence>
<feature type="compositionally biased region" description="Acidic residues" evidence="1">
    <location>
        <begin position="791"/>
        <end position="802"/>
    </location>
</feature>
<feature type="compositionally biased region" description="Basic and acidic residues" evidence="1">
    <location>
        <begin position="1053"/>
        <end position="1070"/>
    </location>
</feature>
<feature type="compositionally biased region" description="Polar residues" evidence="1">
    <location>
        <begin position="508"/>
        <end position="518"/>
    </location>
</feature>
<feature type="compositionally biased region" description="Polar residues" evidence="1">
    <location>
        <begin position="720"/>
        <end position="729"/>
    </location>
</feature>
<gene>
    <name evidence="3" type="ORF">E0L32_009122</name>
</gene>
<sequence length="1403" mass="151533">MPATDKSAPAQILATAQQTPIAQLSPDLPAPASRVVRGEVTITWPYNSLKQTLAFLLAEPDVRLRRTKGQVRVELQGPSAKAAAACNLGGGDQLALSLDGVAWAKDQSTARQPGSRIEWQLKFTGKLLLEVKSGEEEQGVKYVNIDEPTPIDNPEPTLPAIPDPVEREITPPAPPRPAIQRVVANDEPEEFSSPAFIKRARVSYGSLFESGFDIFEDDGGVKGKGRKRTRFGRDSSAWRYASHSPSPEPEEEQASESEEIARATALSSPPRTQMTDEGCQTVELDIPVASPRIETPHPVEQTHSAHPAEPDVSLPLPPTTVNGTTTSPMAVDIPTQEPPQAEGLTTSSEPFGSALFGSFMPSGDAFGSLNQFPTANSAASFGENQIPISDQVRFGFAQPIASMEPTPHAISNLLHAPLDTHEHYPEEHLGSGNASIQHAEFGFEEREAASALIAQQSALPAPPANDAEVHGEGMVWPITSETLDAQHAEGHVDLALPPEPTAVASEVDTASRSPTRQTLPREVDDYGYNARRYQNEAEERMIGMVDRPEEDDEEDSEDDDAVDHNEEEPDDAGDDYDMRNYADVDDDEDGFEQYDDEEGGEYPEGEMLSPDDEEGSYDEDEGEEDYESDDEEQQHGAAQSPAAPPGPPVVIDLISDSEDEDQPPPQHAAKAMPSAFSQQTAQAPRVEQASEGVLEDEGGHARHDIPAHTFGQPFAAAGSIMTTAAQQPSDEVESAGSPSYGVQSDDNEEDYEEDADADALGESDEEPEEENSDDEADDVEMDRPLNPQPVDVEEPEVIEEEVGEQRIEISETVQITQEVDTETTTVAKTTSTTIATSNADMDSTEIVETIIETRKSPVSRLEPQVLTTDSTAMGDVSRHENIDKGNIAPSSPPLSQQIKSQVFGDQPLMLSSPLPSSQLQEDQLPTPRETQQKEGPTSRHESDMLVDEEIDEHEPSPAPRSTALPQSELSEKEPEEVELFSMQPETGDQEEDAPMVDLVSEEPQVPPAEVISEEPTASSPIPKAKESNIGDEGDQPQATQASKDTIEVTPALVEKEQVVEPVEEAVKPGQEDDEQGAVPPDASQPGRDHQEDSVKLQDDSKRDEEPAEPSAAEGPAVHTRSRTKDTKEPPPAKSTTRTKAKPAPIDPSIQLARAARRGKRHQEPESPTVTTRARSRSVQQSATPELQDASVQLARAALQSPSRKTHHPPAPPAAAAAAKTSTASAASLKLELAKRLRSDLPECVALKTLKSHLNRKLDVLAIATTASSEATRLKTRQYALSFNVTDPSTAPLHVVEVQVYRAHKDSLPAVKPGDGVLLRGFQVVALTGKDFGLRSDEASGYAVFEQEGSGEPQINGPPVEDIDAEAGYAETLKEWYRLLDSAAKDKLAKANKKFADVTAGKSK</sequence>
<feature type="domain" description="Telomeric single stranded DNA binding POT1/Cdc13" evidence="2">
    <location>
        <begin position="1243"/>
        <end position="1377"/>
    </location>
</feature>
<dbReference type="SMART" id="SM00976">
    <property type="entry name" value="Telo_bind"/>
    <property type="match status" value="1"/>
</dbReference>
<proteinExistence type="predicted"/>
<accession>A0A507AXD5</accession>
<dbReference type="OrthoDB" id="5363079at2759"/>
<feature type="compositionally biased region" description="Polar residues" evidence="1">
    <location>
        <begin position="1165"/>
        <end position="1184"/>
    </location>
</feature>
<feature type="compositionally biased region" description="Acidic residues" evidence="1">
    <location>
        <begin position="548"/>
        <end position="575"/>
    </location>
</feature>
<dbReference type="STRING" id="1093900.A0A507AXD5"/>
<name>A0A507AXD5_9PEZI</name>
<dbReference type="GeneID" id="41976569"/>
<comment type="caution">
    <text evidence="3">The sequence shown here is derived from an EMBL/GenBank/DDBJ whole genome shotgun (WGS) entry which is preliminary data.</text>
</comment>
<evidence type="ECO:0000313" key="4">
    <source>
        <dbReference type="Proteomes" id="UP000319257"/>
    </source>
</evidence>
<feature type="compositionally biased region" description="Basic and acidic residues" evidence="1">
    <location>
        <begin position="697"/>
        <end position="706"/>
    </location>
</feature>
<dbReference type="InterPro" id="IPR012340">
    <property type="entry name" value="NA-bd_OB-fold"/>
</dbReference>
<feature type="compositionally biased region" description="Polar residues" evidence="1">
    <location>
        <begin position="265"/>
        <end position="275"/>
    </location>
</feature>
<feature type="compositionally biased region" description="Polar residues" evidence="1">
    <location>
        <begin position="319"/>
        <end position="328"/>
    </location>
</feature>
<evidence type="ECO:0000256" key="1">
    <source>
        <dbReference type="SAM" id="MobiDB-lite"/>
    </source>
</evidence>
<feature type="region of interest" description="Disordered" evidence="1">
    <location>
        <begin position="294"/>
        <end position="345"/>
    </location>
</feature>
<feature type="region of interest" description="Disordered" evidence="1">
    <location>
        <begin position="503"/>
        <end position="805"/>
    </location>
</feature>
<feature type="region of interest" description="Disordered" evidence="1">
    <location>
        <begin position="855"/>
        <end position="1219"/>
    </location>
</feature>
<evidence type="ECO:0000259" key="2">
    <source>
        <dbReference type="SMART" id="SM00976"/>
    </source>
</evidence>
<feature type="compositionally biased region" description="Basic and acidic residues" evidence="1">
    <location>
        <begin position="1086"/>
        <end position="1104"/>
    </location>
</feature>
<feature type="compositionally biased region" description="Acidic residues" evidence="1">
    <location>
        <begin position="583"/>
        <end position="632"/>
    </location>
</feature>
<dbReference type="GO" id="GO:0000781">
    <property type="term" value="C:chromosome, telomeric region"/>
    <property type="evidence" value="ECO:0007669"/>
    <property type="project" value="InterPro"/>
</dbReference>
<feature type="compositionally biased region" description="Acidic residues" evidence="1">
    <location>
        <begin position="248"/>
        <end position="258"/>
    </location>
</feature>
<organism evidence="3 4">
    <name type="scientific">Thyridium curvatum</name>
    <dbReference type="NCBI Taxonomy" id="1093900"/>
    <lineage>
        <taxon>Eukaryota</taxon>
        <taxon>Fungi</taxon>
        <taxon>Dikarya</taxon>
        <taxon>Ascomycota</taxon>
        <taxon>Pezizomycotina</taxon>
        <taxon>Sordariomycetes</taxon>
        <taxon>Sordariomycetidae</taxon>
        <taxon>Thyridiales</taxon>
        <taxon>Thyridiaceae</taxon>
        <taxon>Thyridium</taxon>
    </lineage>
</organism>
<dbReference type="Gene3D" id="2.40.50.140">
    <property type="entry name" value="Nucleic acid-binding proteins"/>
    <property type="match status" value="1"/>
</dbReference>
<dbReference type="SUPFAM" id="SSF50249">
    <property type="entry name" value="Nucleic acid-binding proteins"/>
    <property type="match status" value="1"/>
</dbReference>
<keyword evidence="4" id="KW-1185">Reference proteome</keyword>
<dbReference type="Proteomes" id="UP000319257">
    <property type="component" value="Unassembled WGS sequence"/>
</dbReference>
<dbReference type="GO" id="GO:0003677">
    <property type="term" value="F:DNA binding"/>
    <property type="evidence" value="ECO:0007669"/>
    <property type="project" value="InterPro"/>
</dbReference>